<evidence type="ECO:0000256" key="1">
    <source>
        <dbReference type="ARBA" id="ARBA00004651"/>
    </source>
</evidence>
<evidence type="ECO:0000313" key="8">
    <source>
        <dbReference type="EMBL" id="OWW21194.1"/>
    </source>
</evidence>
<organism evidence="8 9">
    <name type="scientific">Noviherbaspirillum denitrificans</name>
    <dbReference type="NCBI Taxonomy" id="1968433"/>
    <lineage>
        <taxon>Bacteria</taxon>
        <taxon>Pseudomonadati</taxon>
        <taxon>Pseudomonadota</taxon>
        <taxon>Betaproteobacteria</taxon>
        <taxon>Burkholderiales</taxon>
        <taxon>Oxalobacteraceae</taxon>
        <taxon>Noviherbaspirillum</taxon>
    </lineage>
</organism>
<feature type="transmembrane region" description="Helical" evidence="7">
    <location>
        <begin position="68"/>
        <end position="87"/>
    </location>
</feature>
<dbReference type="InterPro" id="IPR051907">
    <property type="entry name" value="DoxX-like_oxidoreductase"/>
</dbReference>
<keyword evidence="4 7" id="KW-0812">Transmembrane</keyword>
<dbReference type="RefSeq" id="WP_088708047.1">
    <property type="nucleotide sequence ID" value="NZ_LSTO01000001.1"/>
</dbReference>
<evidence type="ECO:0000256" key="3">
    <source>
        <dbReference type="ARBA" id="ARBA00022475"/>
    </source>
</evidence>
<comment type="subcellular location">
    <subcellularLocation>
        <location evidence="1">Cell membrane</location>
        <topology evidence="1">Multi-pass membrane protein</topology>
    </subcellularLocation>
</comment>
<evidence type="ECO:0000256" key="5">
    <source>
        <dbReference type="ARBA" id="ARBA00022989"/>
    </source>
</evidence>
<dbReference type="InterPro" id="IPR032808">
    <property type="entry name" value="DoxX"/>
</dbReference>
<keyword evidence="9" id="KW-1185">Reference proteome</keyword>
<feature type="transmembrane region" description="Helical" evidence="7">
    <location>
        <begin position="43"/>
        <end position="61"/>
    </location>
</feature>
<evidence type="ECO:0000256" key="4">
    <source>
        <dbReference type="ARBA" id="ARBA00022692"/>
    </source>
</evidence>
<evidence type="ECO:0000313" key="9">
    <source>
        <dbReference type="Proteomes" id="UP000197535"/>
    </source>
</evidence>
<comment type="similarity">
    <text evidence="2">Belongs to the DoxX family.</text>
</comment>
<feature type="transmembrane region" description="Helical" evidence="7">
    <location>
        <begin position="12"/>
        <end position="31"/>
    </location>
</feature>
<proteinExistence type="inferred from homology"/>
<feature type="transmembrane region" description="Helical" evidence="7">
    <location>
        <begin position="93"/>
        <end position="111"/>
    </location>
</feature>
<evidence type="ECO:0000256" key="6">
    <source>
        <dbReference type="ARBA" id="ARBA00023136"/>
    </source>
</evidence>
<accession>A0A254TF12</accession>
<keyword evidence="3" id="KW-1003">Cell membrane</keyword>
<sequence>MNGALNIAARLLVAQIFLVSGINKIVGYAATQAFMESNGVSGTFLPLVILLEIGGAAALILGLKARVAAFALAIFTFAAGWIFHGNIGDPGQLVHFMKNLAIVGGLLLFVARGPGRPAIDDSGDDKEVNA</sequence>
<dbReference type="OrthoDB" id="9792760at2"/>
<keyword evidence="5 7" id="KW-1133">Transmembrane helix</keyword>
<dbReference type="Pfam" id="PF07681">
    <property type="entry name" value="DoxX"/>
    <property type="match status" value="1"/>
</dbReference>
<dbReference type="PANTHER" id="PTHR33452">
    <property type="entry name" value="OXIDOREDUCTASE CATD-RELATED"/>
    <property type="match status" value="1"/>
</dbReference>
<keyword evidence="6 7" id="KW-0472">Membrane</keyword>
<evidence type="ECO:0000256" key="2">
    <source>
        <dbReference type="ARBA" id="ARBA00006679"/>
    </source>
</evidence>
<protein>
    <submittedName>
        <fullName evidence="8">DoxX family protein</fullName>
    </submittedName>
</protein>
<comment type="caution">
    <text evidence="8">The sequence shown here is derived from an EMBL/GenBank/DDBJ whole genome shotgun (WGS) entry which is preliminary data.</text>
</comment>
<dbReference type="AlphaFoldDB" id="A0A254TF12"/>
<dbReference type="Proteomes" id="UP000197535">
    <property type="component" value="Unassembled WGS sequence"/>
</dbReference>
<name>A0A254TF12_9BURK</name>
<dbReference type="GO" id="GO:0005886">
    <property type="term" value="C:plasma membrane"/>
    <property type="evidence" value="ECO:0007669"/>
    <property type="project" value="UniProtKB-SubCell"/>
</dbReference>
<dbReference type="PANTHER" id="PTHR33452:SF1">
    <property type="entry name" value="INNER MEMBRANE PROTEIN YPHA-RELATED"/>
    <property type="match status" value="1"/>
</dbReference>
<dbReference type="EMBL" id="LSTO01000001">
    <property type="protein sequence ID" value="OWW21194.1"/>
    <property type="molecule type" value="Genomic_DNA"/>
</dbReference>
<gene>
    <name evidence="8" type="ORF">AYR66_18650</name>
</gene>
<reference evidence="8 9" key="1">
    <citation type="submission" date="2016-02" db="EMBL/GenBank/DDBJ databases">
        <authorList>
            <person name="Wen L."/>
            <person name="He K."/>
            <person name="Yang H."/>
        </authorList>
    </citation>
    <scope>NUCLEOTIDE SEQUENCE [LARGE SCALE GENOMIC DNA]</scope>
    <source>
        <strain evidence="8 9">TSA40</strain>
    </source>
</reference>
<evidence type="ECO:0000256" key="7">
    <source>
        <dbReference type="SAM" id="Phobius"/>
    </source>
</evidence>